<dbReference type="PANTHER" id="PTHR44147:SF2">
    <property type="entry name" value="DEHYDROGENASE_REDUCTASE SDR FAMILY MEMBER 1"/>
    <property type="match status" value="1"/>
</dbReference>
<dbReference type="SUPFAM" id="SSF51735">
    <property type="entry name" value="NAD(P)-binding Rossmann-fold domains"/>
    <property type="match status" value="1"/>
</dbReference>
<protein>
    <submittedName>
        <fullName evidence="2">Short-chain dehydrogenase</fullName>
    </submittedName>
</protein>
<dbReference type="PANTHER" id="PTHR44147">
    <property type="entry name" value="DEHYDROGENASE/REDUCTASE SDR FAMILY MEMBER 1"/>
    <property type="match status" value="1"/>
</dbReference>
<dbReference type="Gene3D" id="3.40.50.720">
    <property type="entry name" value="NAD(P)-binding Rossmann-like Domain"/>
    <property type="match status" value="1"/>
</dbReference>
<reference evidence="2" key="1">
    <citation type="submission" date="2020-06" db="EMBL/GenBank/DDBJ databases">
        <title>Legume-microbial interactions unlock mineral nutrients during tropical forest succession.</title>
        <authorList>
            <person name="Epihov D.Z."/>
        </authorList>
    </citation>
    <scope>NUCLEOTIDE SEQUENCE [LARGE SCALE GENOMIC DNA]</scope>
    <source>
        <strain evidence="2">Pan2503</strain>
    </source>
</reference>
<accession>A0A7V8NQR6</accession>
<dbReference type="Proteomes" id="UP000567293">
    <property type="component" value="Unassembled WGS sequence"/>
</dbReference>
<dbReference type="EMBL" id="JACDQQ010001213">
    <property type="protein sequence ID" value="MBA0085792.1"/>
    <property type="molecule type" value="Genomic_DNA"/>
</dbReference>
<sequence>MTSPDSSYRPPDLKGRVALVAGATRGVGRGTALALGEAGATVYCTGRSTRTEKTENPRRGAAEARKALPEDYYRNRPETIEETADMVSARGGRGIPVVVNHLEADKVDNLISSIRREQGELHVLVNDISESAEHEFGKAFWQTDLNRGFAMFRNAVDTHIITSHFAAPLLIETAAKDKAQSGLIVEIGDGDSFVYRGNLFFDMIKTTVIRQAFAMARELRRKNVAAIALTPGFLRSEIMLERFGVSEANWRDAVRKYPDYISSETPLFAGRAIAALAADANIMKKSGRVFSSWGLSEEYDFCDADGSRPHWGRYFKGKYGDCLKPCDGKFYEYWSGGPMDTIYANWP</sequence>
<keyword evidence="3" id="KW-1185">Reference proteome</keyword>
<evidence type="ECO:0000256" key="1">
    <source>
        <dbReference type="SAM" id="MobiDB-lite"/>
    </source>
</evidence>
<evidence type="ECO:0000313" key="3">
    <source>
        <dbReference type="Proteomes" id="UP000567293"/>
    </source>
</evidence>
<gene>
    <name evidence="2" type="ORF">HRJ53_12410</name>
</gene>
<dbReference type="NCBIfam" id="NF006159">
    <property type="entry name" value="PRK08303.1"/>
    <property type="match status" value="1"/>
</dbReference>
<dbReference type="InterPro" id="IPR036291">
    <property type="entry name" value="NAD(P)-bd_dom_sf"/>
</dbReference>
<name>A0A7V8NQR6_9BACT</name>
<dbReference type="AlphaFoldDB" id="A0A7V8NQR6"/>
<proteinExistence type="predicted"/>
<dbReference type="InterPro" id="IPR002347">
    <property type="entry name" value="SDR_fam"/>
</dbReference>
<comment type="caution">
    <text evidence="2">The sequence shown here is derived from an EMBL/GenBank/DDBJ whole genome shotgun (WGS) entry which is preliminary data.</text>
</comment>
<feature type="region of interest" description="Disordered" evidence="1">
    <location>
        <begin position="48"/>
        <end position="79"/>
    </location>
</feature>
<evidence type="ECO:0000313" key="2">
    <source>
        <dbReference type="EMBL" id="MBA0085792.1"/>
    </source>
</evidence>
<organism evidence="2 3">
    <name type="scientific">Candidatus Acidiferrum panamense</name>
    <dbReference type="NCBI Taxonomy" id="2741543"/>
    <lineage>
        <taxon>Bacteria</taxon>
        <taxon>Pseudomonadati</taxon>
        <taxon>Acidobacteriota</taxon>
        <taxon>Terriglobia</taxon>
        <taxon>Candidatus Acidiferrales</taxon>
        <taxon>Candidatus Acidiferrum</taxon>
    </lineage>
</organism>
<dbReference type="PRINTS" id="PR00081">
    <property type="entry name" value="GDHRDH"/>
</dbReference>
<feature type="compositionally biased region" description="Basic and acidic residues" evidence="1">
    <location>
        <begin position="49"/>
        <end position="79"/>
    </location>
</feature>